<reference evidence="2 3" key="1">
    <citation type="journal article" date="2015" name="Genome Announc.">
        <title>Draft Genome Sequence of Brevibacillus brevis DZQ7, a Plant Growth-Promoting Rhizobacterium with Broad-Spectrum Antimicrobial Activity.</title>
        <authorList>
            <person name="Hou Q."/>
            <person name="Wang C."/>
            <person name="Hou X."/>
            <person name="Xia Z."/>
            <person name="Ye J."/>
            <person name="Liu K."/>
            <person name="Liu H."/>
            <person name="Wang J."/>
            <person name="Guo H."/>
            <person name="Yu X."/>
            <person name="Yang Y."/>
            <person name="Du B."/>
            <person name="Ding Y."/>
        </authorList>
    </citation>
    <scope>NUCLEOTIDE SEQUENCE [LARGE SCALE GENOMIC DNA]</scope>
    <source>
        <strain evidence="2 3">DZQ7</strain>
    </source>
</reference>
<dbReference type="EMBL" id="CP030117">
    <property type="protein sequence ID" value="AWX59015.1"/>
    <property type="molecule type" value="Genomic_DNA"/>
</dbReference>
<dbReference type="RefSeq" id="WP_048035415.1">
    <property type="nucleotide sequence ID" value="NZ_CP030117.1"/>
</dbReference>
<evidence type="ECO:0000313" key="3">
    <source>
        <dbReference type="Proteomes" id="UP000036061"/>
    </source>
</evidence>
<evidence type="ECO:0000256" key="1">
    <source>
        <dbReference type="SAM" id="SignalP"/>
    </source>
</evidence>
<feature type="chain" id="PRO_5016358528" evidence="1">
    <location>
        <begin position="25"/>
        <end position="229"/>
    </location>
</feature>
<name>A0A2Z4MR33_BREBE</name>
<evidence type="ECO:0000313" key="2">
    <source>
        <dbReference type="EMBL" id="AWX59015.1"/>
    </source>
</evidence>
<accession>A0A2Z4MR33</accession>
<dbReference type="AlphaFoldDB" id="A0A2Z4MR33"/>
<dbReference type="Gene3D" id="2.60.40.3860">
    <property type="match status" value="1"/>
</dbReference>
<protein>
    <submittedName>
        <fullName evidence="2">Uncharacterized protein</fullName>
    </submittedName>
</protein>
<proteinExistence type="predicted"/>
<feature type="signal peptide" evidence="1">
    <location>
        <begin position="1"/>
        <end position="24"/>
    </location>
</feature>
<dbReference type="Proteomes" id="UP000036061">
    <property type="component" value="Chromosome"/>
</dbReference>
<gene>
    <name evidence="2" type="ORF">AB432_029950</name>
</gene>
<sequence length="229" mass="25407">MKKLVSVMSIFALTLGIFSQSIFAEETRSVSKISQAHIAELKHSFNELGIDEKTQNTLIKKLESGQILDSMKEENIQKTINKRSFNIEKGLDQSEVVTFADGSKIKYGVRPVNSGIKSVAPGSYTVESYWATGTVNYSYYNDYTIVKGINNDFISKAYNPTVAVIGGTFTTPTVTIHRAKETSSKYAYSQMDFTYTFSLPLPPVSATAKLYFNVGNDDYDTTLSLSDTK</sequence>
<organism evidence="2 3">
    <name type="scientific">Brevibacillus brevis</name>
    <name type="common">Bacillus brevis</name>
    <dbReference type="NCBI Taxonomy" id="1393"/>
    <lineage>
        <taxon>Bacteria</taxon>
        <taxon>Bacillati</taxon>
        <taxon>Bacillota</taxon>
        <taxon>Bacilli</taxon>
        <taxon>Bacillales</taxon>
        <taxon>Paenibacillaceae</taxon>
        <taxon>Brevibacillus</taxon>
    </lineage>
</organism>
<keyword evidence="1" id="KW-0732">Signal</keyword>